<feature type="domain" description="Gfo/Idh/MocA-like oxidoreductase N-terminal" evidence="1">
    <location>
        <begin position="27"/>
        <end position="149"/>
    </location>
</feature>
<dbReference type="SUPFAM" id="SSF51735">
    <property type="entry name" value="NAD(P)-binding Rossmann-fold domains"/>
    <property type="match status" value="1"/>
</dbReference>
<reference evidence="2" key="1">
    <citation type="journal article" date="2020" name="mSystems">
        <title>Genome- and Community-Level Interaction Insights into Carbon Utilization and Element Cycling Functions of Hydrothermarchaeota in Hydrothermal Sediment.</title>
        <authorList>
            <person name="Zhou Z."/>
            <person name="Liu Y."/>
            <person name="Xu W."/>
            <person name="Pan J."/>
            <person name="Luo Z.H."/>
            <person name="Li M."/>
        </authorList>
    </citation>
    <scope>NUCLEOTIDE SEQUENCE [LARGE SCALE GENOMIC DNA]</scope>
    <source>
        <strain evidence="2">SpSt-1121</strain>
    </source>
</reference>
<protein>
    <submittedName>
        <fullName evidence="2">Gfo/Idh/MocA family oxidoreductase</fullName>
    </submittedName>
</protein>
<organism evidence="2">
    <name type="scientific">Ignisphaera aggregans</name>
    <dbReference type="NCBI Taxonomy" id="334771"/>
    <lineage>
        <taxon>Archaea</taxon>
        <taxon>Thermoproteota</taxon>
        <taxon>Thermoprotei</taxon>
        <taxon>Desulfurococcales</taxon>
        <taxon>Desulfurococcaceae</taxon>
        <taxon>Ignisphaera</taxon>
    </lineage>
</organism>
<name>A0A7C5TJJ0_9CREN</name>
<dbReference type="PANTHER" id="PTHR43377:SF1">
    <property type="entry name" value="BILIVERDIN REDUCTASE A"/>
    <property type="match status" value="1"/>
</dbReference>
<gene>
    <name evidence="2" type="ORF">ENM84_02695</name>
</gene>
<dbReference type="Gene3D" id="3.40.50.720">
    <property type="entry name" value="NAD(P)-binding Rossmann-like Domain"/>
    <property type="match status" value="1"/>
</dbReference>
<comment type="caution">
    <text evidence="2">The sequence shown here is derived from an EMBL/GenBank/DDBJ whole genome shotgun (WGS) entry which is preliminary data.</text>
</comment>
<dbReference type="PANTHER" id="PTHR43377">
    <property type="entry name" value="BILIVERDIN REDUCTASE A"/>
    <property type="match status" value="1"/>
</dbReference>
<dbReference type="AlphaFoldDB" id="A0A7C5TJJ0"/>
<dbReference type="Gene3D" id="3.30.360.10">
    <property type="entry name" value="Dihydrodipicolinate Reductase, domain 2"/>
    <property type="match status" value="1"/>
</dbReference>
<sequence length="330" mass="37834">MYHINLIIDNIKIVNYFTLKYLGEKMIKIGVIGAGRWGTNHIRVLSELSKEQPNKLMFTAICDIDISKALNLAKTYNIPHVFSDIFEFSKHVDAAVIATPIETLSNVALKMIDRGKHVLIEKPAAITSKDIIMLEDFAKKKDAVVGVGYIMRFTSVIDFIKPSLTKFSPIFILFRRFSRRVEHIKKIHIVFDLAVHDIDLCLYLTDADSWKLEYAKIFHTDIDDSVISVLKVKDLYCNIHVDGVSLHKVREIDIVGTKAFVRGNIIEDTIMIKWDNGEFNVLKLQDEEPLKKELKSFIEAIELRKYGKLANLSDAFKVLKIVEEIMNYTT</sequence>
<dbReference type="EMBL" id="DRZI01000117">
    <property type="protein sequence ID" value="HHP81553.1"/>
    <property type="molecule type" value="Genomic_DNA"/>
</dbReference>
<dbReference type="Pfam" id="PF01408">
    <property type="entry name" value="GFO_IDH_MocA"/>
    <property type="match status" value="1"/>
</dbReference>
<dbReference type="InterPro" id="IPR036291">
    <property type="entry name" value="NAD(P)-bd_dom_sf"/>
</dbReference>
<evidence type="ECO:0000313" key="2">
    <source>
        <dbReference type="EMBL" id="HHP81553.1"/>
    </source>
</evidence>
<dbReference type="GO" id="GO:0000166">
    <property type="term" value="F:nucleotide binding"/>
    <property type="evidence" value="ECO:0007669"/>
    <property type="project" value="InterPro"/>
</dbReference>
<dbReference type="SUPFAM" id="SSF55347">
    <property type="entry name" value="Glyceraldehyde-3-phosphate dehydrogenase-like, C-terminal domain"/>
    <property type="match status" value="1"/>
</dbReference>
<accession>A0A7C5TJJ0</accession>
<evidence type="ECO:0000259" key="1">
    <source>
        <dbReference type="Pfam" id="PF01408"/>
    </source>
</evidence>
<dbReference type="InterPro" id="IPR000683">
    <property type="entry name" value="Gfo/Idh/MocA-like_OxRdtase_N"/>
</dbReference>
<dbReference type="InterPro" id="IPR051450">
    <property type="entry name" value="Gfo/Idh/MocA_Oxidoreductases"/>
</dbReference>
<proteinExistence type="predicted"/>